<dbReference type="PANTHER" id="PTHR10555">
    <property type="entry name" value="SORTING NEXIN"/>
    <property type="match status" value="1"/>
</dbReference>
<evidence type="ECO:0000313" key="3">
    <source>
        <dbReference type="EMBL" id="VDM29491.1"/>
    </source>
</evidence>
<dbReference type="GO" id="GO:0005829">
    <property type="term" value="C:cytosol"/>
    <property type="evidence" value="ECO:0007669"/>
    <property type="project" value="GOC"/>
</dbReference>
<dbReference type="GO" id="GO:0010008">
    <property type="term" value="C:endosome membrane"/>
    <property type="evidence" value="ECO:0007669"/>
    <property type="project" value="TreeGrafter"/>
</dbReference>
<name>A0A3P7F1B8_TOXCA</name>
<protein>
    <recommendedName>
        <fullName evidence="2">Sorting nexin/Vps5-like C-terminal domain-containing protein</fullName>
    </recommendedName>
</protein>
<dbReference type="Gene3D" id="1.20.1270.60">
    <property type="entry name" value="Arfaptin homology (AH) domain/BAR domain"/>
    <property type="match status" value="1"/>
</dbReference>
<feature type="coiled-coil region" evidence="1">
    <location>
        <begin position="31"/>
        <end position="65"/>
    </location>
</feature>
<keyword evidence="1" id="KW-0175">Coiled coil</keyword>
<evidence type="ECO:0000259" key="2">
    <source>
        <dbReference type="Pfam" id="PF09325"/>
    </source>
</evidence>
<sequence>MFFERVKIWQNWQAAQQNLSKKKELKARYELAGRADRANQAKDEVTNAERRVDEVEREFAEVSKVIRGEYERCFGERRVDLHRMFVQYVEALLGTQTKLLQYWERFSRETRAIVIA</sequence>
<dbReference type="PANTHER" id="PTHR10555:SF170">
    <property type="entry name" value="FI18122P1"/>
    <property type="match status" value="1"/>
</dbReference>
<organism evidence="3">
    <name type="scientific">Toxocara canis</name>
    <name type="common">Canine roundworm</name>
    <dbReference type="NCBI Taxonomy" id="6265"/>
    <lineage>
        <taxon>Eukaryota</taxon>
        <taxon>Metazoa</taxon>
        <taxon>Ecdysozoa</taxon>
        <taxon>Nematoda</taxon>
        <taxon>Chromadorea</taxon>
        <taxon>Rhabditida</taxon>
        <taxon>Spirurina</taxon>
        <taxon>Ascaridomorpha</taxon>
        <taxon>Ascaridoidea</taxon>
        <taxon>Toxocaridae</taxon>
        <taxon>Toxocara</taxon>
    </lineage>
</organism>
<accession>A0A3P7F1B8</accession>
<dbReference type="GO" id="GO:0034498">
    <property type="term" value="P:early endosome to Golgi transport"/>
    <property type="evidence" value="ECO:0007669"/>
    <property type="project" value="TreeGrafter"/>
</dbReference>
<dbReference type="GO" id="GO:0035091">
    <property type="term" value="F:phosphatidylinositol binding"/>
    <property type="evidence" value="ECO:0007669"/>
    <property type="project" value="TreeGrafter"/>
</dbReference>
<reference evidence="3" key="1">
    <citation type="submission" date="2018-11" db="EMBL/GenBank/DDBJ databases">
        <authorList>
            <consortium name="Pathogen Informatics"/>
        </authorList>
    </citation>
    <scope>NUCLEOTIDE SEQUENCE [LARGE SCALE GENOMIC DNA]</scope>
</reference>
<dbReference type="Pfam" id="PF09325">
    <property type="entry name" value="Vps5"/>
    <property type="match status" value="1"/>
</dbReference>
<proteinExistence type="predicted"/>
<dbReference type="AlphaFoldDB" id="A0A3P7F1B8"/>
<dbReference type="EMBL" id="UYWY01005255">
    <property type="protein sequence ID" value="VDM29491.1"/>
    <property type="molecule type" value="Genomic_DNA"/>
</dbReference>
<feature type="domain" description="Sorting nexin/Vps5-like C-terminal" evidence="2">
    <location>
        <begin position="2"/>
        <end position="108"/>
    </location>
</feature>
<gene>
    <name evidence="3" type="ORF">TCNE_LOCUS3774</name>
</gene>
<evidence type="ECO:0000256" key="1">
    <source>
        <dbReference type="SAM" id="Coils"/>
    </source>
</evidence>
<dbReference type="InterPro" id="IPR015404">
    <property type="entry name" value="Vps5_C"/>
</dbReference>
<dbReference type="InterPro" id="IPR027267">
    <property type="entry name" value="AH/BAR_dom_sf"/>
</dbReference>